<dbReference type="RefSeq" id="WP_285673246.1">
    <property type="nucleotide sequence ID" value="NZ_BSYI01000032.1"/>
</dbReference>
<gene>
    <name evidence="1" type="ORF">LNKW23_34630</name>
</gene>
<sequence length="358" mass="36460">MKIGSAEPGGEAAASGAGAAAPRAAGARIWAVSDGRAGNAAQALGLAEAVARQTGAAVAPLELPPGRFGAALPASLWHGAARLMPKALGLAHGNPALAAAKAVAPGDLAIGAGRRVAPLVAWLGRSRNARTVQLLDPQMPLGAFDLVVAPEHDAISGPNTLASLGALGRVTRSRVAEAAAPLRKALRALPEPRLAVLLGGPGRMAGWSEADAARFLAAMEALAGAGWSLLLTASRRSDPALVAQLAARLDPARHLVHSGSGDNPYPGMLGLADAVVVTADSVNMVSEAACTGLPIHVFELARPSAKARRFHDALQRRGITRPFAGAIEDWCYPPLAEADRIATILVERLGPGRSRFGA</sequence>
<dbReference type="Proteomes" id="UP001239909">
    <property type="component" value="Unassembled WGS sequence"/>
</dbReference>
<evidence type="ECO:0000313" key="2">
    <source>
        <dbReference type="Proteomes" id="UP001239909"/>
    </source>
</evidence>
<proteinExistence type="predicted"/>
<dbReference type="InterPro" id="IPR009367">
    <property type="entry name" value="Elm1-like"/>
</dbReference>
<protein>
    <submittedName>
        <fullName evidence="1">Mitochondrial fission ELM1 family protein</fullName>
    </submittedName>
</protein>
<keyword evidence="2" id="KW-1185">Reference proteome</keyword>
<dbReference type="PANTHER" id="PTHR33986">
    <property type="entry name" value="OS02G0535700 PROTEIN"/>
    <property type="match status" value="1"/>
</dbReference>
<evidence type="ECO:0000313" key="1">
    <source>
        <dbReference type="EMBL" id="GMG84248.1"/>
    </source>
</evidence>
<dbReference type="EMBL" id="BSYI01000032">
    <property type="protein sequence ID" value="GMG84248.1"/>
    <property type="molecule type" value="Genomic_DNA"/>
</dbReference>
<accession>A0ABQ6LRI7</accession>
<dbReference type="Pfam" id="PF06258">
    <property type="entry name" value="Mito_fiss_Elm1"/>
    <property type="match status" value="1"/>
</dbReference>
<dbReference type="PANTHER" id="PTHR33986:SF15">
    <property type="entry name" value="MITOCHONDRIAL FISSION PROTEIN ELM1"/>
    <property type="match status" value="1"/>
</dbReference>
<comment type="caution">
    <text evidence="1">The sequence shown here is derived from an EMBL/GenBank/DDBJ whole genome shotgun (WGS) entry which is preliminary data.</text>
</comment>
<reference evidence="1 2" key="1">
    <citation type="submission" date="2023-04" db="EMBL/GenBank/DDBJ databases">
        <title>Marinoamorphus aggregata gen. nov., sp. Nov., isolate from tissue of brittle star Ophioplocus japonicus.</title>
        <authorList>
            <person name="Kawano K."/>
            <person name="Sawayama S."/>
            <person name="Nakagawa S."/>
        </authorList>
    </citation>
    <scope>NUCLEOTIDE SEQUENCE [LARGE SCALE GENOMIC DNA]</scope>
    <source>
        <strain evidence="1 2">NKW23</strain>
    </source>
</reference>
<organism evidence="1 2">
    <name type="scientific">Paralimibaculum aggregatum</name>
    <dbReference type="NCBI Taxonomy" id="3036245"/>
    <lineage>
        <taxon>Bacteria</taxon>
        <taxon>Pseudomonadati</taxon>
        <taxon>Pseudomonadota</taxon>
        <taxon>Alphaproteobacteria</taxon>
        <taxon>Rhodobacterales</taxon>
        <taxon>Paracoccaceae</taxon>
        <taxon>Paralimibaculum</taxon>
    </lineage>
</organism>
<name>A0ABQ6LRI7_9RHOB</name>